<dbReference type="Proteomes" id="UP000789525">
    <property type="component" value="Unassembled WGS sequence"/>
</dbReference>
<dbReference type="EMBL" id="CAJVPT010072833">
    <property type="protein sequence ID" value="CAG8782266.1"/>
    <property type="molecule type" value="Genomic_DNA"/>
</dbReference>
<gene>
    <name evidence="1" type="ORF">ACOLOM_LOCUS14372</name>
</gene>
<evidence type="ECO:0000313" key="1">
    <source>
        <dbReference type="EMBL" id="CAG8782266.1"/>
    </source>
</evidence>
<feature type="non-terminal residue" evidence="1">
    <location>
        <position position="1"/>
    </location>
</feature>
<proteinExistence type="predicted"/>
<name>A0ACA9R9Q5_9GLOM</name>
<keyword evidence="2" id="KW-1185">Reference proteome</keyword>
<organism evidence="1 2">
    <name type="scientific">Acaulospora colombiana</name>
    <dbReference type="NCBI Taxonomy" id="27376"/>
    <lineage>
        <taxon>Eukaryota</taxon>
        <taxon>Fungi</taxon>
        <taxon>Fungi incertae sedis</taxon>
        <taxon>Mucoromycota</taxon>
        <taxon>Glomeromycotina</taxon>
        <taxon>Glomeromycetes</taxon>
        <taxon>Diversisporales</taxon>
        <taxon>Acaulosporaceae</taxon>
        <taxon>Acaulospora</taxon>
    </lineage>
</organism>
<reference evidence="1" key="1">
    <citation type="submission" date="2021-06" db="EMBL/GenBank/DDBJ databases">
        <authorList>
            <person name="Kallberg Y."/>
            <person name="Tangrot J."/>
            <person name="Rosling A."/>
        </authorList>
    </citation>
    <scope>NUCLEOTIDE SEQUENCE</scope>
    <source>
        <strain evidence="1">CL356</strain>
    </source>
</reference>
<sequence>ALTQLQTTSTGGNGSGGWLARLGWGLGEASVEVLEPTPSHVYEARIAFFGRAIPEDGLTGWLVPLDSLVGECPSSYREATASGAISSPSPSISGLPPPFTVLEPAADT</sequence>
<protein>
    <submittedName>
        <fullName evidence="1">13775_t:CDS:1</fullName>
    </submittedName>
</protein>
<accession>A0ACA9R9Q5</accession>
<evidence type="ECO:0000313" key="2">
    <source>
        <dbReference type="Proteomes" id="UP000789525"/>
    </source>
</evidence>
<comment type="caution">
    <text evidence="1">The sequence shown here is derived from an EMBL/GenBank/DDBJ whole genome shotgun (WGS) entry which is preliminary data.</text>
</comment>
<feature type="non-terminal residue" evidence="1">
    <location>
        <position position="108"/>
    </location>
</feature>